<proteinExistence type="predicted"/>
<keyword evidence="2" id="KW-0808">Transferase</keyword>
<sequence>MTDGLSASRFPDPPSGGPAARETIAAVVIGRDEGARLLACLATVVPRAAPVIYVDSGSTDGSPERAAREGAEVVRLDPARPFTAARARNAGFAALLARPGPPPAYVQFLDGDCALRRGWLPRARAFLDARPEVAAVCGRRRERFPEASVYNRLCDREWDTPLGETRACGGDALIRTSALIAAGGYRDDLIAGEEPELCLRLRGLGWKTWRLEAEMCWHDAAITRFGQWWRRSRRAGFAFAAGAALHGRGAERHWVGETRRAILWGAALPAAALAALVAGALAFPPAFAGALILLAYPAQALRLARREGGGRLGAERGIFTVLGKFPEAAGVLEFRLRRRATLIEYK</sequence>
<dbReference type="Pfam" id="PF00535">
    <property type="entry name" value="Glycos_transf_2"/>
    <property type="match status" value="1"/>
</dbReference>
<evidence type="ECO:0000259" key="1">
    <source>
        <dbReference type="Pfam" id="PF00535"/>
    </source>
</evidence>
<evidence type="ECO:0000313" key="3">
    <source>
        <dbReference type="Proteomes" id="UP000319255"/>
    </source>
</evidence>
<name>A0A501WN20_9RHOB</name>
<dbReference type="InterPro" id="IPR029044">
    <property type="entry name" value="Nucleotide-diphossugar_trans"/>
</dbReference>
<dbReference type="RefSeq" id="WP_140454742.1">
    <property type="nucleotide sequence ID" value="NZ_VFRP01000013.1"/>
</dbReference>
<protein>
    <submittedName>
        <fullName evidence="2">Glycosyltransferase</fullName>
    </submittedName>
</protein>
<dbReference type="SUPFAM" id="SSF53448">
    <property type="entry name" value="Nucleotide-diphospho-sugar transferases"/>
    <property type="match status" value="1"/>
</dbReference>
<dbReference type="PANTHER" id="PTHR43646">
    <property type="entry name" value="GLYCOSYLTRANSFERASE"/>
    <property type="match status" value="1"/>
</dbReference>
<organism evidence="2 3">
    <name type="scientific">Amaricoccus solimangrovi</name>
    <dbReference type="NCBI Taxonomy" id="2589815"/>
    <lineage>
        <taxon>Bacteria</taxon>
        <taxon>Pseudomonadati</taxon>
        <taxon>Pseudomonadota</taxon>
        <taxon>Alphaproteobacteria</taxon>
        <taxon>Rhodobacterales</taxon>
        <taxon>Paracoccaceae</taxon>
        <taxon>Amaricoccus</taxon>
    </lineage>
</organism>
<dbReference type="EMBL" id="VFRP01000013">
    <property type="protein sequence ID" value="TPE49740.1"/>
    <property type="molecule type" value="Genomic_DNA"/>
</dbReference>
<dbReference type="InterPro" id="IPR001173">
    <property type="entry name" value="Glyco_trans_2-like"/>
</dbReference>
<dbReference type="PANTHER" id="PTHR43646:SF6">
    <property type="entry name" value="PRE-MYCOFACTOCIN GLYCOSYLTRANSFERASE"/>
    <property type="match status" value="1"/>
</dbReference>
<reference evidence="2 3" key="1">
    <citation type="submission" date="2019-06" db="EMBL/GenBank/DDBJ databases">
        <title>A novel bacterium of genus Amaricoccus, isolated from marine sediment.</title>
        <authorList>
            <person name="Huang H."/>
            <person name="Mo K."/>
            <person name="Hu Y."/>
        </authorList>
    </citation>
    <scope>NUCLEOTIDE SEQUENCE [LARGE SCALE GENOMIC DNA]</scope>
    <source>
        <strain evidence="2 3">HB172011</strain>
    </source>
</reference>
<gene>
    <name evidence="2" type="ORF">FJM51_13945</name>
</gene>
<dbReference type="AlphaFoldDB" id="A0A501WN20"/>
<dbReference type="GO" id="GO:0016740">
    <property type="term" value="F:transferase activity"/>
    <property type="evidence" value="ECO:0007669"/>
    <property type="project" value="UniProtKB-KW"/>
</dbReference>
<dbReference type="OrthoDB" id="8416156at2"/>
<comment type="caution">
    <text evidence="2">The sequence shown here is derived from an EMBL/GenBank/DDBJ whole genome shotgun (WGS) entry which is preliminary data.</text>
</comment>
<feature type="domain" description="Glycosyltransferase 2-like" evidence="1">
    <location>
        <begin position="32"/>
        <end position="148"/>
    </location>
</feature>
<dbReference type="Gene3D" id="3.90.550.10">
    <property type="entry name" value="Spore Coat Polysaccharide Biosynthesis Protein SpsA, Chain A"/>
    <property type="match status" value="1"/>
</dbReference>
<evidence type="ECO:0000313" key="2">
    <source>
        <dbReference type="EMBL" id="TPE49740.1"/>
    </source>
</evidence>
<keyword evidence="3" id="KW-1185">Reference proteome</keyword>
<dbReference type="Proteomes" id="UP000319255">
    <property type="component" value="Unassembled WGS sequence"/>
</dbReference>
<accession>A0A501WN20</accession>